<keyword evidence="1" id="KW-0677">Repeat</keyword>
<dbReference type="PANTHER" id="PTHR36766:SF3">
    <property type="entry name" value="RPW8 DOMAIN-CONTAINING PROTEIN"/>
    <property type="match status" value="1"/>
</dbReference>
<dbReference type="InterPro" id="IPR027417">
    <property type="entry name" value="P-loop_NTPase"/>
</dbReference>
<dbReference type="EMBL" id="JAWXYG010000009">
    <property type="protein sequence ID" value="KAK4262265.1"/>
    <property type="molecule type" value="Genomic_DNA"/>
</dbReference>
<dbReference type="Proteomes" id="UP001293593">
    <property type="component" value="Unassembled WGS sequence"/>
</dbReference>
<feature type="domain" description="NB-ARC" evidence="3">
    <location>
        <begin position="20"/>
        <end position="182"/>
    </location>
</feature>
<proteinExistence type="predicted"/>
<dbReference type="InterPro" id="IPR002182">
    <property type="entry name" value="NB-ARC"/>
</dbReference>
<gene>
    <name evidence="4" type="ORF">QN277_027847</name>
</gene>
<protein>
    <recommendedName>
        <fullName evidence="3">NB-ARC domain-containing protein</fullName>
    </recommendedName>
</protein>
<dbReference type="GO" id="GO:0006952">
    <property type="term" value="P:defense response"/>
    <property type="evidence" value="ECO:0007669"/>
    <property type="project" value="UniProtKB-KW"/>
</dbReference>
<evidence type="ECO:0000256" key="1">
    <source>
        <dbReference type="ARBA" id="ARBA00022737"/>
    </source>
</evidence>
<dbReference type="SUPFAM" id="SSF52540">
    <property type="entry name" value="P-loop containing nucleoside triphosphate hydrolases"/>
    <property type="match status" value="1"/>
</dbReference>
<name>A0AAE1K2L6_9FABA</name>
<dbReference type="GO" id="GO:0043531">
    <property type="term" value="F:ADP binding"/>
    <property type="evidence" value="ECO:0007669"/>
    <property type="project" value="InterPro"/>
</dbReference>
<evidence type="ECO:0000256" key="2">
    <source>
        <dbReference type="ARBA" id="ARBA00022821"/>
    </source>
</evidence>
<dbReference type="InterPro" id="IPR042197">
    <property type="entry name" value="Apaf_helical"/>
</dbReference>
<accession>A0AAE1K2L6</accession>
<sequence>MARALYGAPENPDFIVGLDQLLNQLKFDLLNGTKPFLNLIGFGGSGKTTLAKNLCWDPQVLDKFKENIFFATFSKTPHMKIIVEKLFEHFGQPKPEFQGNEDPVYKMRNLLEQKAGESPVILVLDDVYRGSEDLVKKFNIPISNLKILATSRAKLNLESCITHRLEKLPHEDSMTLFRHYAELNDTCPQNDLANQIVKCCGGLPLILKIIGSRLHGEEAFESWQIMERGLSQHGGSIVDSDDEVLATLRKSFDVLDDKPMLKKCFMDLGLFPEDQMIPVSALFDIWTELHNLPEECYAVPYIDDLTLRNLSTLVVTRKVASEKDDYYYNNHFLKQHDILRDLAIHLSNEKPLEQRENLIIDINENNHPELWSEPKKQGISARLVSISSGEAFNSKWWSMKPDGAEVLVLNIGSNDYALPDFIKYMRELKVLVLINYSFHPSQIHSFELLGSLPNLKRIRLQRVSVPSLCKLKKLQKLSLYMCTIGPAFESCPMDISDALQGLVELNIDYCKDLVKLPADICKIGPLKKLSITNCHKFSELPKEIGNLENLEVLRLSSCSDLKQVPDSIKRLQKLGLVDISYCTSLKQLPEDFGDVCNLKTLYMKGCSRCELPDSVKNLQHLKVVICDEETAASWETFRPQLPNLTIKQPNAEINLNWLERL</sequence>
<dbReference type="PANTHER" id="PTHR36766">
    <property type="entry name" value="PLANT BROAD-SPECTRUM MILDEW RESISTANCE PROTEIN RPW8"/>
    <property type="match status" value="1"/>
</dbReference>
<comment type="caution">
    <text evidence="4">The sequence shown here is derived from an EMBL/GenBank/DDBJ whole genome shotgun (WGS) entry which is preliminary data.</text>
</comment>
<organism evidence="4 5">
    <name type="scientific">Acacia crassicarpa</name>
    <name type="common">northern wattle</name>
    <dbReference type="NCBI Taxonomy" id="499986"/>
    <lineage>
        <taxon>Eukaryota</taxon>
        <taxon>Viridiplantae</taxon>
        <taxon>Streptophyta</taxon>
        <taxon>Embryophyta</taxon>
        <taxon>Tracheophyta</taxon>
        <taxon>Spermatophyta</taxon>
        <taxon>Magnoliopsida</taxon>
        <taxon>eudicotyledons</taxon>
        <taxon>Gunneridae</taxon>
        <taxon>Pentapetalae</taxon>
        <taxon>rosids</taxon>
        <taxon>fabids</taxon>
        <taxon>Fabales</taxon>
        <taxon>Fabaceae</taxon>
        <taxon>Caesalpinioideae</taxon>
        <taxon>mimosoid clade</taxon>
        <taxon>Acacieae</taxon>
        <taxon>Acacia</taxon>
    </lineage>
</organism>
<dbReference type="Gene3D" id="1.10.8.430">
    <property type="entry name" value="Helical domain of apoptotic protease-activating factors"/>
    <property type="match status" value="1"/>
</dbReference>
<dbReference type="Pfam" id="PF00931">
    <property type="entry name" value="NB-ARC"/>
    <property type="match status" value="1"/>
</dbReference>
<evidence type="ECO:0000313" key="4">
    <source>
        <dbReference type="EMBL" id="KAK4262265.1"/>
    </source>
</evidence>
<dbReference type="Gene3D" id="1.10.10.10">
    <property type="entry name" value="Winged helix-like DNA-binding domain superfamily/Winged helix DNA-binding domain"/>
    <property type="match status" value="1"/>
</dbReference>
<dbReference type="Gene3D" id="3.80.10.10">
    <property type="entry name" value="Ribonuclease Inhibitor"/>
    <property type="match status" value="1"/>
</dbReference>
<keyword evidence="5" id="KW-1185">Reference proteome</keyword>
<dbReference type="InterPro" id="IPR036388">
    <property type="entry name" value="WH-like_DNA-bd_sf"/>
</dbReference>
<dbReference type="SUPFAM" id="SSF52047">
    <property type="entry name" value="RNI-like"/>
    <property type="match status" value="1"/>
</dbReference>
<reference evidence="4" key="1">
    <citation type="submission" date="2023-10" db="EMBL/GenBank/DDBJ databases">
        <title>Chromosome-level genome of the transformable northern wattle, Acacia crassicarpa.</title>
        <authorList>
            <person name="Massaro I."/>
            <person name="Sinha N.R."/>
            <person name="Poethig S."/>
            <person name="Leichty A.R."/>
        </authorList>
    </citation>
    <scope>NUCLEOTIDE SEQUENCE</scope>
    <source>
        <strain evidence="4">Acra3RX</strain>
        <tissue evidence="4">Leaf</tissue>
    </source>
</reference>
<evidence type="ECO:0000259" key="3">
    <source>
        <dbReference type="Pfam" id="PF00931"/>
    </source>
</evidence>
<evidence type="ECO:0000313" key="5">
    <source>
        <dbReference type="Proteomes" id="UP001293593"/>
    </source>
</evidence>
<keyword evidence="2" id="KW-0611">Plant defense</keyword>
<dbReference type="InterPro" id="IPR032675">
    <property type="entry name" value="LRR_dom_sf"/>
</dbReference>
<dbReference type="PRINTS" id="PR00364">
    <property type="entry name" value="DISEASERSIST"/>
</dbReference>
<dbReference type="Gene3D" id="3.40.50.300">
    <property type="entry name" value="P-loop containing nucleotide triphosphate hydrolases"/>
    <property type="match status" value="1"/>
</dbReference>
<dbReference type="AlphaFoldDB" id="A0AAE1K2L6"/>